<dbReference type="EMBL" id="LTAY01000027">
    <property type="protein sequence ID" value="OPX48899.1"/>
    <property type="molecule type" value="Genomic_DNA"/>
</dbReference>
<dbReference type="Proteomes" id="UP000191448">
    <property type="component" value="Unassembled WGS sequence"/>
</dbReference>
<protein>
    <submittedName>
        <fullName evidence="1">37-kD nucleoid-associated bacterial protein</fullName>
    </submittedName>
</protein>
<proteinExistence type="predicted"/>
<accession>A0A1V4SWM5</accession>
<sequence>MEYVNDINVNEAVIHILDSNGGDPILNEYSLDLTDDIYKFIFKHIDKCLKDEELKYAIFNPERSIVKEVCQDYLNGIDNNLIELSKELARQMFAIMNGNTNIPSCDLIVASIVTDKGPMIAILKMDYVKNFTHHIDFIDEKIGIEIVPQSAGLPGSGQKIQKAAFIKPIREGEHFNLMVLDKQRKSKKDEEYGANYFINNFLGCTVISNERDMTKNFVNAAEAWTRENFSEEPAKAMKIRDAVKQKLRDEESINIDEFSQEVFGEDKENVKNFSSYIKDQGVEEVEIDKTWAEKKLKKIRLKIDNSIDLYIDEQDYLDSSKFEVTRNGDGTVNMTIKFVTNYIEK</sequence>
<dbReference type="RefSeq" id="WP_080022293.1">
    <property type="nucleotide sequence ID" value="NZ_LTAY01000027.1"/>
</dbReference>
<gene>
    <name evidence="1" type="ORF">CLTHE_10120</name>
</gene>
<organism evidence="1 2">
    <name type="scientific">Clostridium thermobutyricum DSM 4928</name>
    <dbReference type="NCBI Taxonomy" id="1121339"/>
    <lineage>
        <taxon>Bacteria</taxon>
        <taxon>Bacillati</taxon>
        <taxon>Bacillota</taxon>
        <taxon>Clostridia</taxon>
        <taxon>Eubacteriales</taxon>
        <taxon>Clostridiaceae</taxon>
        <taxon>Clostridium</taxon>
    </lineage>
</organism>
<dbReference type="Pfam" id="PF04245">
    <property type="entry name" value="NA37"/>
    <property type="match status" value="1"/>
</dbReference>
<dbReference type="AlphaFoldDB" id="A0A1V4SWM5"/>
<dbReference type="OrthoDB" id="3171075at2"/>
<evidence type="ECO:0000313" key="1">
    <source>
        <dbReference type="EMBL" id="OPX48899.1"/>
    </source>
</evidence>
<reference evidence="1 2" key="1">
    <citation type="submission" date="2016-02" db="EMBL/GenBank/DDBJ databases">
        <title>Genome sequence of Clostridium thermobutyricum DSM 4928.</title>
        <authorList>
            <person name="Poehlein A."/>
            <person name="Daniel R."/>
        </authorList>
    </citation>
    <scope>NUCLEOTIDE SEQUENCE [LARGE SCALE GENOMIC DNA]</scope>
    <source>
        <strain evidence="1 2">DSM 4928</strain>
    </source>
</reference>
<dbReference type="GO" id="GO:0009295">
    <property type="term" value="C:nucleoid"/>
    <property type="evidence" value="ECO:0007669"/>
    <property type="project" value="InterPro"/>
</dbReference>
<evidence type="ECO:0000313" key="2">
    <source>
        <dbReference type="Proteomes" id="UP000191448"/>
    </source>
</evidence>
<dbReference type="InterPro" id="IPR007358">
    <property type="entry name" value="Nucleoid_associated_NdpA"/>
</dbReference>
<name>A0A1V4SWM5_9CLOT</name>
<comment type="caution">
    <text evidence="1">The sequence shown here is derived from an EMBL/GenBank/DDBJ whole genome shotgun (WGS) entry which is preliminary data.</text>
</comment>